<accession>A0A853FG29</accession>
<dbReference type="EMBL" id="JACCEW010000007">
    <property type="protein sequence ID" value="NYT38829.1"/>
    <property type="molecule type" value="Genomic_DNA"/>
</dbReference>
<dbReference type="Proteomes" id="UP000580517">
    <property type="component" value="Unassembled WGS sequence"/>
</dbReference>
<dbReference type="AlphaFoldDB" id="A0A853FG29"/>
<dbReference type="OrthoDB" id="9811471at2"/>
<evidence type="ECO:0000259" key="2">
    <source>
        <dbReference type="Pfam" id="PF01425"/>
    </source>
</evidence>
<feature type="domain" description="Amidase" evidence="2">
    <location>
        <begin position="53"/>
        <end position="488"/>
    </location>
</feature>
<protein>
    <submittedName>
        <fullName evidence="3">Amidase</fullName>
    </submittedName>
</protein>
<evidence type="ECO:0000256" key="1">
    <source>
        <dbReference type="SAM" id="MobiDB-lite"/>
    </source>
</evidence>
<dbReference type="SUPFAM" id="SSF75304">
    <property type="entry name" value="Amidase signature (AS) enzymes"/>
    <property type="match status" value="1"/>
</dbReference>
<evidence type="ECO:0000313" key="3">
    <source>
        <dbReference type="EMBL" id="NYT38829.1"/>
    </source>
</evidence>
<gene>
    <name evidence="3" type="ORF">H0A68_18275</name>
</gene>
<dbReference type="InterPro" id="IPR036928">
    <property type="entry name" value="AS_sf"/>
</dbReference>
<name>A0A853FG29_9BURK</name>
<feature type="compositionally biased region" description="Polar residues" evidence="1">
    <location>
        <begin position="1"/>
        <end position="11"/>
    </location>
</feature>
<dbReference type="InterPro" id="IPR023631">
    <property type="entry name" value="Amidase_dom"/>
</dbReference>
<comment type="caution">
    <text evidence="3">The sequence shown here is derived from an EMBL/GenBank/DDBJ whole genome shotgun (WGS) entry which is preliminary data.</text>
</comment>
<feature type="region of interest" description="Disordered" evidence="1">
    <location>
        <begin position="1"/>
        <end position="21"/>
    </location>
</feature>
<proteinExistence type="predicted"/>
<dbReference type="RefSeq" id="WP_129971136.1">
    <property type="nucleotide sequence ID" value="NZ_JACCEW010000007.1"/>
</dbReference>
<keyword evidence="4" id="KW-1185">Reference proteome</keyword>
<dbReference type="PANTHER" id="PTHR42678:SF5">
    <property type="entry name" value="GLUTAMYL-TRNA(GLN) AMIDOTRANSFERASE SUBUNIT A"/>
    <property type="match status" value="1"/>
</dbReference>
<reference evidence="3 4" key="1">
    <citation type="submission" date="2020-07" db="EMBL/GenBank/DDBJ databases">
        <title>Taxonomic revisions and descriptions of new bacterial species based on genomic comparisons in the high-G+C-content subgroup of the family Alcaligenaceae.</title>
        <authorList>
            <person name="Szabo A."/>
            <person name="Felfoldi T."/>
        </authorList>
    </citation>
    <scope>NUCLEOTIDE SEQUENCE [LARGE SCALE GENOMIC DNA]</scope>
    <source>
        <strain evidence="3 4">DSM 25264</strain>
    </source>
</reference>
<dbReference type="Pfam" id="PF01425">
    <property type="entry name" value="Amidase"/>
    <property type="match status" value="1"/>
</dbReference>
<dbReference type="PANTHER" id="PTHR42678">
    <property type="entry name" value="AMIDASE"/>
    <property type="match status" value="1"/>
</dbReference>
<organism evidence="3 4">
    <name type="scientific">Allopusillimonas soli</name>
    <dbReference type="NCBI Taxonomy" id="659016"/>
    <lineage>
        <taxon>Bacteria</taxon>
        <taxon>Pseudomonadati</taxon>
        <taxon>Pseudomonadota</taxon>
        <taxon>Betaproteobacteria</taxon>
        <taxon>Burkholderiales</taxon>
        <taxon>Alcaligenaceae</taxon>
        <taxon>Allopusillimonas</taxon>
    </lineage>
</organism>
<dbReference type="Gene3D" id="3.90.1300.10">
    <property type="entry name" value="Amidase signature (AS) domain"/>
    <property type="match status" value="1"/>
</dbReference>
<evidence type="ECO:0000313" key="4">
    <source>
        <dbReference type="Proteomes" id="UP000580517"/>
    </source>
</evidence>
<sequence length="632" mass="67472">MIRPSYPSQQRRTTEACSPELAKSGSEPVLNVFEKSITDLQASLAAGCFTSVDLVRAYLQRIEAYDQHGPCINAILRLDPSALEQAAAMDTERRNTGARSLLHGIPILVKDNFDVAGMPTSGGALALAVLEPEKDAFQVRRLREAGAIILGKTTMHELAAGITNVSSLTGVTRNPYSLRRNPGGSSGGTAAAVAVSFSAAGLGSDTSGSIRIPAANQNLVGLRPTFGLSSRDGILPLSPSQDVGGPLARTVRDLAIMLDATVGEDSNDSATSGVHSHIPDSYLDGLRQNTLSGARIGILSEFFGSRADEVEVSAIVREAALAMSELGAELIEVDLPNVAALMRESSLIAHEFKFALSDYLAAYEGLPAKSLSEILDRGLHHEQLDQVFRLRDQPESPDTTSYRHAREKKREISLLVQKVMDEHKLSAVLYPVLRGKPSVIGEVQPGENSQLSPSTGLPAISLPAGFTRDGVPVGLELLGRPYSEQTLLNFALDWELSGNRRVPPIYAPDLVNGKAPPPLSGMLRITPDNEPACAITVKYVLDPCTGRLGVSTETAQVEQTSIIALTLQSSQGERPGPVIFHLPHAAPGQASKEIVLQAHHLRAALKGELYVHLYTQESPWGAARVRFAPSGS</sequence>